<dbReference type="GeneID" id="92087445"/>
<dbReference type="Gene3D" id="3.10.120.10">
    <property type="entry name" value="Cytochrome b5-like heme/steroid binding domain"/>
    <property type="match status" value="1"/>
</dbReference>
<keyword evidence="4" id="KW-1185">Reference proteome</keyword>
<protein>
    <submittedName>
        <fullName evidence="3">Cytochrome b5-like Heme/Steroid binding domain-containing protein</fullName>
    </submittedName>
</protein>
<gene>
    <name evidence="3" type="ORF">PG994_002973</name>
</gene>
<dbReference type="Proteomes" id="UP001480595">
    <property type="component" value="Unassembled WGS sequence"/>
</dbReference>
<feature type="compositionally biased region" description="Low complexity" evidence="1">
    <location>
        <begin position="1"/>
        <end position="10"/>
    </location>
</feature>
<dbReference type="InterPro" id="IPR001199">
    <property type="entry name" value="Cyt_B5-like_heme/steroid-bd"/>
</dbReference>
<feature type="region of interest" description="Disordered" evidence="1">
    <location>
        <begin position="1"/>
        <end position="33"/>
    </location>
</feature>
<dbReference type="SMART" id="SM01117">
    <property type="entry name" value="Cyt-b5"/>
    <property type="match status" value="1"/>
</dbReference>
<comment type="caution">
    <text evidence="3">The sequence shown here is derived from an EMBL/GenBank/DDBJ whole genome shotgun (WGS) entry which is preliminary data.</text>
</comment>
<feature type="compositionally biased region" description="Polar residues" evidence="1">
    <location>
        <begin position="23"/>
        <end position="33"/>
    </location>
</feature>
<evidence type="ECO:0000313" key="3">
    <source>
        <dbReference type="EMBL" id="KAK8079166.1"/>
    </source>
</evidence>
<dbReference type="RefSeq" id="XP_066720237.1">
    <property type="nucleotide sequence ID" value="XM_066854382.1"/>
</dbReference>
<accession>A0ABR1W6Q6</accession>
<reference evidence="3 4" key="1">
    <citation type="submission" date="2023-01" db="EMBL/GenBank/DDBJ databases">
        <title>Analysis of 21 Apiospora genomes using comparative genomics revels a genus with tremendous synthesis potential of carbohydrate active enzymes and secondary metabolites.</title>
        <authorList>
            <person name="Sorensen T."/>
        </authorList>
    </citation>
    <scope>NUCLEOTIDE SEQUENCE [LARGE SCALE GENOMIC DNA]</scope>
    <source>
        <strain evidence="3 4">CBS 135458</strain>
    </source>
</reference>
<evidence type="ECO:0000256" key="1">
    <source>
        <dbReference type="SAM" id="MobiDB-lite"/>
    </source>
</evidence>
<dbReference type="SUPFAM" id="SSF55856">
    <property type="entry name" value="Cytochrome b5-like heme/steroid binding domain"/>
    <property type="match status" value="1"/>
</dbReference>
<proteinExistence type="predicted"/>
<dbReference type="InterPro" id="IPR036400">
    <property type="entry name" value="Cyt_B5-like_heme/steroid_sf"/>
</dbReference>
<organism evidence="3 4">
    <name type="scientific">Apiospora phragmitis</name>
    <dbReference type="NCBI Taxonomy" id="2905665"/>
    <lineage>
        <taxon>Eukaryota</taxon>
        <taxon>Fungi</taxon>
        <taxon>Dikarya</taxon>
        <taxon>Ascomycota</taxon>
        <taxon>Pezizomycotina</taxon>
        <taxon>Sordariomycetes</taxon>
        <taxon>Xylariomycetidae</taxon>
        <taxon>Amphisphaeriales</taxon>
        <taxon>Apiosporaceae</taxon>
        <taxon>Apiospora</taxon>
    </lineage>
</organism>
<evidence type="ECO:0000259" key="2">
    <source>
        <dbReference type="SMART" id="SM01117"/>
    </source>
</evidence>
<dbReference type="EMBL" id="JAQQWL010000003">
    <property type="protein sequence ID" value="KAK8079166.1"/>
    <property type="molecule type" value="Genomic_DNA"/>
</dbReference>
<feature type="domain" description="Cytochrome b5 heme-binding" evidence="2">
    <location>
        <begin position="970"/>
        <end position="1065"/>
    </location>
</feature>
<evidence type="ECO:0000313" key="4">
    <source>
        <dbReference type="Proteomes" id="UP001480595"/>
    </source>
</evidence>
<name>A0ABR1W6Q6_9PEZI</name>
<sequence length="1201" mass="137670">MAGRFPNNFTPGGGGTPNRASAKGSQAGTTNNPLLIPLSPWAARFDHADVPFDFGDGLRHSGTAPLYPSLDAVNYHDLPSSQQPLNMPDEQGLDRLFYTEKWQNQKLQGLKSWQAGAINEDMAHLPYHGGHSANYNHAENYRRFESHVLTVNEPSWFNVMKKENWFDTEVKPYPNETRPHISHWTVKDPRIWSEVRILLEYAYRVIDQLIKERDPWLDTLMFGDMVKLDGTPVDPKSTVEPEKYVLQSRQSANLPDRGAYEAIARQRFEELTRFASFGFADEWDHEMEDVTFRGVTNALQDPSRAHEPGYKMVTLVLISSSILRDLCQDAPNKPTPAETSFGRLDAATTHAVSYQRRYERWDIPQHKEPYVGDDQLREVGISFERHVFGGSGSHFGEFATRMVEGQTNRWKLIEWCFENEDIAAALRSYNEAPKDALDMSDLKRGGRIDIFWHAPAFFAALLFTDQYWDDVIAKKGRNSLKPPAVAFAPNRQNIEDDSAMFHSLQVSEIEPAVDELRAPLQKVRAALRNRNRQMAQLRPWYGDEHARWEKSLWGWTTIRTYIETFRSYHARRDLRGCLDTLWMVRNISDNYTRNPSHQKYADERATYIAYWMLHFLMAASLPIKSVYAEKFDVYRGYFNTQTANWTASARNVWRLNRRDRRARDLPTIAPQTPAQHPMDFLRLAEDVLFPLNHCLLTSRPWIFALVQCYRDLYRQRQQPSTNPQDDWADFVFDVPTYSRSDAYVMTQRAVSYLNSMAGLSLTTTPLPDNSFEREGIEYSPKMKATEPKPKFTRFWTNTEVADRGWIIVRNSNGYPEVWNPTGVEVGNFGSNQQALEIVLEKWHCGKVLKNDTDSLVEEFRRDLRSQPYRHMGLLLMWYTENEVLEMDGALSRPHYKMDGAWVYNITEFLSTATIMEEEAVLAEDSQNPGYLVSDKITKETWAKLWPYRCGGLRPEVAEPLTKPIDAPILLTWDQLRSHDNPDNGIYIAIDEIIYDVTGNYSPPTIRPPSLSMFNYCQHHPAHFSVLASLVGRDATADFKAVHPGGMASLPIAAVQHTIRRVGRVVPEWDGQFIPADCYALHDFLLRCGLAEYQRGYGGLDMTGSLSGGAHTPDTPDLEERFRARFDSAVAKRQHNLDSKQWVTLAELQAHNDPFSVEGAWVATAESNMVYDVTIADENIIAGILNTLNISPKTFLWIWTLA</sequence>